<dbReference type="Gene3D" id="3.40.50.1580">
    <property type="entry name" value="Nucleoside phosphorylase domain"/>
    <property type="match status" value="1"/>
</dbReference>
<sequence length="289" mass="31462">MSQVCNHPVHENPVYEKLKRCLHSVQEKVDFVPAIALVLGSGLGNYGEQIRVVQTVDYHEIEGFPVSTVQGHKGRFLFGYIEDVPVVAMQGRVHYYEGYAMSDVVLPIRLMHALGARILFLTNAAGGVNPEFAAGDFMLIRDQIASFVPSPLIGPNLDELGVRFPDMSQVYDKGLMGIIRKTAEKLCIPLQEGTYIQLTGPNFETPAEVRMCRILGADAVGMSTACEAIAANHMGMKVCGISCISNLACGLTENPLSHQEVQETADRVAPLFEQLVTAAVVNMAREGLS</sequence>
<dbReference type="AlphaFoldDB" id="A0A938X686"/>
<evidence type="ECO:0000256" key="8">
    <source>
        <dbReference type="PIRSR" id="PIRSR000477-2"/>
    </source>
</evidence>
<name>A0A938X686_9CLOT</name>
<evidence type="ECO:0000256" key="2">
    <source>
        <dbReference type="ARBA" id="ARBA00005058"/>
    </source>
</evidence>
<gene>
    <name evidence="10" type="ORF">H6A13_11860</name>
</gene>
<reference evidence="10" key="1">
    <citation type="submission" date="2020-08" db="EMBL/GenBank/DDBJ databases">
        <authorList>
            <person name="Cejkova D."/>
            <person name="Kubasova T."/>
            <person name="Jahodarova E."/>
            <person name="Rychlik I."/>
        </authorList>
    </citation>
    <scope>NUCLEOTIDE SEQUENCE</scope>
    <source>
        <strain evidence="10">An420c</strain>
    </source>
</reference>
<dbReference type="InterPro" id="IPR000845">
    <property type="entry name" value="Nucleoside_phosphorylase_d"/>
</dbReference>
<comment type="catalytic activity">
    <reaction evidence="6">
        <text>a purine 2'-deoxy-D-ribonucleoside + phosphate = a purine nucleobase + 2-deoxy-alpha-D-ribose 1-phosphate</text>
        <dbReference type="Rhea" id="RHEA:36431"/>
        <dbReference type="ChEBI" id="CHEBI:26386"/>
        <dbReference type="ChEBI" id="CHEBI:43474"/>
        <dbReference type="ChEBI" id="CHEBI:57259"/>
        <dbReference type="ChEBI" id="CHEBI:142361"/>
        <dbReference type="EC" id="2.4.2.1"/>
    </reaction>
</comment>
<dbReference type="RefSeq" id="WP_204909761.1">
    <property type="nucleotide sequence ID" value="NZ_JACJLV010000060.1"/>
</dbReference>
<keyword evidence="4 7" id="KW-0328">Glycosyltransferase</keyword>
<organism evidence="10 11">
    <name type="scientific">Mordavella massiliensis</name>
    <dbReference type="NCBI Taxonomy" id="1871024"/>
    <lineage>
        <taxon>Bacteria</taxon>
        <taxon>Bacillati</taxon>
        <taxon>Bacillota</taxon>
        <taxon>Clostridia</taxon>
        <taxon>Eubacteriales</taxon>
        <taxon>Clostridiaceae</taxon>
        <taxon>Mordavella</taxon>
    </lineage>
</organism>
<evidence type="ECO:0000256" key="1">
    <source>
        <dbReference type="ARBA" id="ARBA00002678"/>
    </source>
</evidence>
<evidence type="ECO:0000313" key="11">
    <source>
        <dbReference type="Proteomes" id="UP000713880"/>
    </source>
</evidence>
<comment type="caution">
    <text evidence="10">The sequence shown here is derived from an EMBL/GenBank/DDBJ whole genome shotgun (WGS) entry which is preliminary data.</text>
</comment>
<comment type="similarity">
    <text evidence="3 7">Belongs to the PNP/MTAP phosphorylase family.</text>
</comment>
<dbReference type="NCBIfam" id="TIGR01697">
    <property type="entry name" value="PNPH-PUNA-XAPA"/>
    <property type="match status" value="1"/>
</dbReference>
<feature type="binding site" evidence="8">
    <location>
        <position position="204"/>
    </location>
    <ligand>
        <name>a purine D-ribonucleoside</name>
        <dbReference type="ChEBI" id="CHEBI:142355"/>
    </ligand>
</feature>
<dbReference type="Pfam" id="PF01048">
    <property type="entry name" value="PNP_UDP_1"/>
    <property type="match status" value="1"/>
</dbReference>
<dbReference type="NCBIfam" id="NF006054">
    <property type="entry name" value="PRK08202.1"/>
    <property type="match status" value="1"/>
</dbReference>
<dbReference type="SUPFAM" id="SSF53167">
    <property type="entry name" value="Purine and uridine phosphorylases"/>
    <property type="match status" value="1"/>
</dbReference>
<evidence type="ECO:0000256" key="6">
    <source>
        <dbReference type="ARBA" id="ARBA00048556"/>
    </source>
</evidence>
<evidence type="ECO:0000259" key="9">
    <source>
        <dbReference type="Pfam" id="PF01048"/>
    </source>
</evidence>
<keyword evidence="11" id="KW-1185">Reference proteome</keyword>
<dbReference type="PANTHER" id="PTHR11904:SF9">
    <property type="entry name" value="PURINE NUCLEOSIDE PHOSPHORYLASE-RELATED"/>
    <property type="match status" value="1"/>
</dbReference>
<keyword evidence="5 7" id="KW-0808">Transferase</keyword>
<feature type="binding site" evidence="8">
    <location>
        <position position="41"/>
    </location>
    <ligand>
        <name>phosphate</name>
        <dbReference type="ChEBI" id="CHEBI:43474"/>
    </ligand>
</feature>
<evidence type="ECO:0000256" key="5">
    <source>
        <dbReference type="ARBA" id="ARBA00022679"/>
    </source>
</evidence>
<feature type="binding site" evidence="8">
    <location>
        <position position="223"/>
    </location>
    <ligand>
        <name>phosphate</name>
        <dbReference type="ChEBI" id="CHEBI:43474"/>
    </ligand>
</feature>
<dbReference type="NCBIfam" id="TIGR01700">
    <property type="entry name" value="PNPH"/>
    <property type="match status" value="1"/>
</dbReference>
<dbReference type="InterPro" id="IPR011270">
    <property type="entry name" value="Pur_Nuc_Pase_Ino/Guo-sp"/>
</dbReference>
<feature type="binding site" evidence="8">
    <location>
        <position position="124"/>
    </location>
    <ligand>
        <name>phosphate</name>
        <dbReference type="ChEBI" id="CHEBI:43474"/>
    </ligand>
</feature>
<dbReference type="GO" id="GO:0004731">
    <property type="term" value="F:purine-nucleoside phosphorylase activity"/>
    <property type="evidence" value="ECO:0007669"/>
    <property type="project" value="UniProtKB-EC"/>
</dbReference>
<evidence type="ECO:0000256" key="4">
    <source>
        <dbReference type="ARBA" id="ARBA00022676"/>
    </source>
</evidence>
<comment type="pathway">
    <text evidence="2 7">Purine metabolism; purine nucleoside salvage.</text>
</comment>
<dbReference type="GO" id="GO:0009116">
    <property type="term" value="P:nucleoside metabolic process"/>
    <property type="evidence" value="ECO:0007669"/>
    <property type="project" value="InterPro"/>
</dbReference>
<dbReference type="InterPro" id="IPR011268">
    <property type="entry name" value="Purine_phosphorylase"/>
</dbReference>
<feature type="domain" description="Nucleoside phosphorylase" evidence="9">
    <location>
        <begin position="35"/>
        <end position="280"/>
    </location>
</feature>
<dbReference type="PIRSF" id="PIRSF000477">
    <property type="entry name" value="PurNPase"/>
    <property type="match status" value="1"/>
</dbReference>
<dbReference type="Proteomes" id="UP000713880">
    <property type="component" value="Unassembled WGS sequence"/>
</dbReference>
<dbReference type="InterPro" id="IPR035994">
    <property type="entry name" value="Nucleoside_phosphorylase_sf"/>
</dbReference>
<evidence type="ECO:0000256" key="7">
    <source>
        <dbReference type="PIRNR" id="PIRNR000477"/>
    </source>
</evidence>
<dbReference type="EC" id="2.4.2.1" evidence="7"/>
<dbReference type="PANTHER" id="PTHR11904">
    <property type="entry name" value="METHYLTHIOADENOSINE/PURINE NUCLEOSIDE PHOSPHORYLASE"/>
    <property type="match status" value="1"/>
</dbReference>
<reference evidence="10" key="2">
    <citation type="journal article" date="2021" name="Sci. Rep.">
        <title>The distribution of antibiotic resistance genes in chicken gut microbiota commensals.</title>
        <authorList>
            <person name="Juricova H."/>
            <person name="Matiasovicova J."/>
            <person name="Kubasova T."/>
            <person name="Cejkova D."/>
            <person name="Rychlik I."/>
        </authorList>
    </citation>
    <scope>NUCLEOTIDE SEQUENCE</scope>
    <source>
        <strain evidence="10">An420c</strain>
    </source>
</reference>
<protein>
    <recommendedName>
        <fullName evidence="7">Purine nucleoside phosphorylase</fullName>
        <ecNumber evidence="7">2.4.2.1</ecNumber>
    </recommendedName>
    <alternativeName>
        <fullName evidence="7">Inosine-guanosine phosphorylase</fullName>
    </alternativeName>
</protein>
<evidence type="ECO:0000256" key="3">
    <source>
        <dbReference type="ARBA" id="ARBA00006751"/>
    </source>
</evidence>
<proteinExistence type="inferred from homology"/>
<feature type="binding site" evidence="8">
    <location>
        <begin position="92"/>
        <end position="94"/>
    </location>
    <ligand>
        <name>phosphate</name>
        <dbReference type="ChEBI" id="CHEBI:43474"/>
    </ligand>
</feature>
<feature type="binding site" evidence="8">
    <location>
        <position position="72"/>
    </location>
    <ligand>
        <name>phosphate</name>
        <dbReference type="ChEBI" id="CHEBI:43474"/>
    </ligand>
</feature>
<comment type="function">
    <text evidence="1">The purine nucleoside phosphorylases catalyze the phosphorolytic breakdown of the N-glycosidic bond in the beta-(deoxy)ribonucleoside molecules, with the formation of the corresponding free purine bases and pentose-1-phosphate. Cleaves guanosine, inosine, 2'-deoxyguanosine and 2'-deoxyinosine.</text>
</comment>
<evidence type="ECO:0000313" key="10">
    <source>
        <dbReference type="EMBL" id="MBM6827778.1"/>
    </source>
</evidence>
<dbReference type="EMBL" id="JACJLV010000060">
    <property type="protein sequence ID" value="MBM6827778.1"/>
    <property type="molecule type" value="Genomic_DNA"/>
</dbReference>
<accession>A0A938X686</accession>
<dbReference type="CDD" id="cd09009">
    <property type="entry name" value="PNP-EcPNPII_like"/>
    <property type="match status" value="1"/>
</dbReference>
<dbReference type="GO" id="GO:0005737">
    <property type="term" value="C:cytoplasm"/>
    <property type="evidence" value="ECO:0007669"/>
    <property type="project" value="TreeGrafter"/>
</dbReference>
<feature type="binding site" evidence="8">
    <location>
        <position position="246"/>
    </location>
    <ligand>
        <name>a purine D-ribonucleoside</name>
        <dbReference type="ChEBI" id="CHEBI:142355"/>
    </ligand>
</feature>